<evidence type="ECO:0000256" key="1">
    <source>
        <dbReference type="SAM" id="Coils"/>
    </source>
</evidence>
<feature type="coiled-coil region" evidence="1">
    <location>
        <begin position="545"/>
        <end position="597"/>
    </location>
</feature>
<feature type="compositionally biased region" description="Low complexity" evidence="2">
    <location>
        <begin position="1"/>
        <end position="28"/>
    </location>
</feature>
<evidence type="ECO:0000313" key="4">
    <source>
        <dbReference type="Proteomes" id="UP000054350"/>
    </source>
</evidence>
<feature type="compositionally biased region" description="Pro residues" evidence="2">
    <location>
        <begin position="33"/>
        <end position="46"/>
    </location>
</feature>
<feature type="compositionally biased region" description="Low complexity" evidence="2">
    <location>
        <begin position="207"/>
        <end position="239"/>
    </location>
</feature>
<feature type="region of interest" description="Disordered" evidence="2">
    <location>
        <begin position="68"/>
        <end position="130"/>
    </location>
</feature>
<reference evidence="3 4" key="1">
    <citation type="submission" date="2009-11" db="EMBL/GenBank/DDBJ databases">
        <title>Annotation of Allomyces macrogynus ATCC 38327.</title>
        <authorList>
            <consortium name="The Broad Institute Genome Sequencing Platform"/>
            <person name="Russ C."/>
            <person name="Cuomo C."/>
            <person name="Burger G."/>
            <person name="Gray M.W."/>
            <person name="Holland P.W.H."/>
            <person name="King N."/>
            <person name="Lang F.B.F."/>
            <person name="Roger A.J."/>
            <person name="Ruiz-Trillo I."/>
            <person name="Young S.K."/>
            <person name="Zeng Q."/>
            <person name="Gargeya S."/>
            <person name="Fitzgerald M."/>
            <person name="Haas B."/>
            <person name="Abouelleil A."/>
            <person name="Alvarado L."/>
            <person name="Arachchi H.M."/>
            <person name="Berlin A."/>
            <person name="Chapman S.B."/>
            <person name="Gearin G."/>
            <person name="Goldberg J."/>
            <person name="Griggs A."/>
            <person name="Gujja S."/>
            <person name="Hansen M."/>
            <person name="Heiman D."/>
            <person name="Howarth C."/>
            <person name="Larimer J."/>
            <person name="Lui A."/>
            <person name="MacDonald P.J.P."/>
            <person name="McCowen C."/>
            <person name="Montmayeur A."/>
            <person name="Murphy C."/>
            <person name="Neiman D."/>
            <person name="Pearson M."/>
            <person name="Priest M."/>
            <person name="Roberts A."/>
            <person name="Saif S."/>
            <person name="Shea T."/>
            <person name="Sisk P."/>
            <person name="Stolte C."/>
            <person name="Sykes S."/>
            <person name="Wortman J."/>
            <person name="Nusbaum C."/>
            <person name="Birren B."/>
        </authorList>
    </citation>
    <scope>NUCLEOTIDE SEQUENCE [LARGE SCALE GENOMIC DNA]</scope>
    <source>
        <strain evidence="3 4">ATCC 38327</strain>
    </source>
</reference>
<dbReference type="EMBL" id="GG745381">
    <property type="protein sequence ID" value="KNE72589.1"/>
    <property type="molecule type" value="Genomic_DNA"/>
</dbReference>
<reference evidence="4" key="2">
    <citation type="submission" date="2009-11" db="EMBL/GenBank/DDBJ databases">
        <title>The Genome Sequence of Allomyces macrogynus strain ATCC 38327.</title>
        <authorList>
            <consortium name="The Broad Institute Genome Sequencing Platform"/>
            <person name="Russ C."/>
            <person name="Cuomo C."/>
            <person name="Shea T."/>
            <person name="Young S.K."/>
            <person name="Zeng Q."/>
            <person name="Koehrsen M."/>
            <person name="Haas B."/>
            <person name="Borodovsky M."/>
            <person name="Guigo R."/>
            <person name="Alvarado L."/>
            <person name="Berlin A."/>
            <person name="Borenstein D."/>
            <person name="Chen Z."/>
            <person name="Engels R."/>
            <person name="Freedman E."/>
            <person name="Gellesch M."/>
            <person name="Goldberg J."/>
            <person name="Griggs A."/>
            <person name="Gujja S."/>
            <person name="Heiman D."/>
            <person name="Hepburn T."/>
            <person name="Howarth C."/>
            <person name="Jen D."/>
            <person name="Larson L."/>
            <person name="Lewis B."/>
            <person name="Mehta T."/>
            <person name="Park D."/>
            <person name="Pearson M."/>
            <person name="Roberts A."/>
            <person name="Saif S."/>
            <person name="Shenoy N."/>
            <person name="Sisk P."/>
            <person name="Stolte C."/>
            <person name="Sykes S."/>
            <person name="Walk T."/>
            <person name="White J."/>
            <person name="Yandava C."/>
            <person name="Burger G."/>
            <person name="Gray M.W."/>
            <person name="Holland P.W.H."/>
            <person name="King N."/>
            <person name="Lang F.B.F."/>
            <person name="Roger A.J."/>
            <person name="Ruiz-Trillo I."/>
            <person name="Lander E."/>
            <person name="Nusbaum C."/>
        </authorList>
    </citation>
    <scope>NUCLEOTIDE SEQUENCE [LARGE SCALE GENOMIC DNA]</scope>
    <source>
        <strain evidence="4">ATCC 38327</strain>
    </source>
</reference>
<feature type="region of interest" description="Disordered" evidence="2">
    <location>
        <begin position="207"/>
        <end position="409"/>
    </location>
</feature>
<dbReference type="STRING" id="578462.A0A0L0TDF3"/>
<feature type="region of interest" description="Disordered" evidence="2">
    <location>
        <begin position="143"/>
        <end position="170"/>
    </location>
</feature>
<name>A0A0L0TDF3_ALLM3</name>
<dbReference type="AlphaFoldDB" id="A0A0L0TDF3"/>
<sequence>MHPQQQQQQQQPQPQPAQQRQQQLQQQQRAVPSPGPAGFPPGPPPGQSVLFQDPAMLAAMRMDFAPHAAAPVPPAPHALQAHAPPPAPPAYFSPHPAAAFTPPPAAPRGIASPMGSSAGTLPSLPMPPAPLRATSLFQKLHDASLAGSQASSTPSSPAGPPPGFAGKVAGPPPGIVARVASPVPVTHVQEVDTPTPAARVRAVPEAALAQVQTQPSRATSPTPSAPRSRAASKRVVSPVETKMGAATEVPAAAKKSPVETQKSPVGAARKETEGKKDTKPAPVVVKAESPVGKNEVEAEASAVDKPIDAPATATAAAAAKTQERSPTPVATEPVKDAAATKRKSPSPAPMRVAPRTPSPPPERKVTLNGVELTTTLFYTAESDTEDDDTASTTSSAASVPMSPDLAAASDPPVGVSAAVAALAQVDLAQLAAALDAWVRDPSLAVPAGSATGNATTGKKGAGGRKAAAAAAATPVVPAVSVSPASAPAIATPSKAQRQWMRAATANISSFFDAGVAALFGAPVKAAPAAPGDAVPAKPEDEDKGHAALTALLQQLAAEVAQVELASDEDLAEMEVQIKAAKREVQQWDLRVKQVVKKNRRAGLV</sequence>
<organism evidence="3 4">
    <name type="scientific">Allomyces macrogynus (strain ATCC 38327)</name>
    <name type="common">Allomyces javanicus var. macrogynus</name>
    <dbReference type="NCBI Taxonomy" id="578462"/>
    <lineage>
        <taxon>Eukaryota</taxon>
        <taxon>Fungi</taxon>
        <taxon>Fungi incertae sedis</taxon>
        <taxon>Blastocladiomycota</taxon>
        <taxon>Blastocladiomycetes</taxon>
        <taxon>Blastocladiales</taxon>
        <taxon>Blastocladiaceae</taxon>
        <taxon>Allomyces</taxon>
    </lineage>
</organism>
<accession>A0A0L0TDF3</accession>
<keyword evidence="1" id="KW-0175">Coiled coil</keyword>
<feature type="compositionally biased region" description="Low complexity" evidence="2">
    <location>
        <begin position="144"/>
        <end position="156"/>
    </location>
</feature>
<feature type="compositionally biased region" description="Basic and acidic residues" evidence="2">
    <location>
        <begin position="268"/>
        <end position="279"/>
    </location>
</feature>
<evidence type="ECO:0000256" key="2">
    <source>
        <dbReference type="SAM" id="MobiDB-lite"/>
    </source>
</evidence>
<dbReference type="Proteomes" id="UP000054350">
    <property type="component" value="Unassembled WGS sequence"/>
</dbReference>
<feature type="compositionally biased region" description="Low complexity" evidence="2">
    <location>
        <begin position="309"/>
        <end position="319"/>
    </location>
</feature>
<dbReference type="OMA" id="MRTACDS"/>
<proteinExistence type="predicted"/>
<dbReference type="VEuPathDB" id="FungiDB:AMAG_17032"/>
<feature type="region of interest" description="Disordered" evidence="2">
    <location>
        <begin position="1"/>
        <end position="54"/>
    </location>
</feature>
<gene>
    <name evidence="3" type="ORF">AMAG_17032</name>
</gene>
<protein>
    <submittedName>
        <fullName evidence="3">Uncharacterized protein</fullName>
    </submittedName>
</protein>
<evidence type="ECO:0000313" key="3">
    <source>
        <dbReference type="EMBL" id="KNE72589.1"/>
    </source>
</evidence>
<keyword evidence="4" id="KW-1185">Reference proteome</keyword>